<name>A0A4Q2US92_9BACT</name>
<evidence type="ECO:0000313" key="1">
    <source>
        <dbReference type="EMBL" id="RYC70741.1"/>
    </source>
</evidence>
<sequence>MEKTSYFDNFMDTAPALSGYKFGYCAVYMAILRLTRKQKTNVLSDEMDSIKNVAAVGKTFAHEAVIWLDANEFIRYTPTANGKIPATIHLILDSATRSTSGLVAVQQRSSSGLVAESRFPHVHAREGIGTHGHAEKDVTNYLDTFRVGYGVIEPTDYLPVKDALPSRPAAAVDFSGGRQFTPGHPPSDQERADLLAIQQSGRKFSLQSLLDDYENAHPLDYPPSMLVEFAEFYEKADDKQPSIQIWESLSNGQPDKALWLRRRLKSWWEKKQLSHYPTWKKGVGYPATPDDDYQETPLTFSTNNPYEFI</sequence>
<evidence type="ECO:0000313" key="2">
    <source>
        <dbReference type="Proteomes" id="UP000290407"/>
    </source>
</evidence>
<protein>
    <submittedName>
        <fullName evidence="1">Uncharacterized protein</fullName>
    </submittedName>
</protein>
<comment type="caution">
    <text evidence="1">The sequence shown here is derived from an EMBL/GenBank/DDBJ whole genome shotgun (WGS) entry which is preliminary data.</text>
</comment>
<proteinExistence type="predicted"/>
<organism evidence="1 2">
    <name type="scientific">Spirosoma sordidisoli</name>
    <dbReference type="NCBI Taxonomy" id="2502893"/>
    <lineage>
        <taxon>Bacteria</taxon>
        <taxon>Pseudomonadati</taxon>
        <taxon>Bacteroidota</taxon>
        <taxon>Cytophagia</taxon>
        <taxon>Cytophagales</taxon>
        <taxon>Cytophagaceae</taxon>
        <taxon>Spirosoma</taxon>
    </lineage>
</organism>
<dbReference type="RefSeq" id="WP_165358812.1">
    <property type="nucleotide sequence ID" value="NZ_SBLB01000001.1"/>
</dbReference>
<gene>
    <name evidence="1" type="ORF">EQG79_00885</name>
</gene>
<accession>A0A4Q2US92</accession>
<keyword evidence="2" id="KW-1185">Reference proteome</keyword>
<dbReference type="Proteomes" id="UP000290407">
    <property type="component" value="Unassembled WGS sequence"/>
</dbReference>
<dbReference type="EMBL" id="SBLB01000001">
    <property type="protein sequence ID" value="RYC70741.1"/>
    <property type="molecule type" value="Genomic_DNA"/>
</dbReference>
<reference evidence="1 2" key="1">
    <citation type="submission" date="2019-01" db="EMBL/GenBank/DDBJ databases">
        <title>Spirosoma flava sp. nov., a propanil-degrading bacterium isolated from herbicide-contaminated soil.</title>
        <authorList>
            <person name="Zhang L."/>
            <person name="Jiang J.-D."/>
        </authorList>
    </citation>
    <scope>NUCLEOTIDE SEQUENCE [LARGE SCALE GENOMIC DNA]</scope>
    <source>
        <strain evidence="1 2">TY50</strain>
    </source>
</reference>
<dbReference type="AlphaFoldDB" id="A0A4Q2US92"/>